<feature type="domain" description="UspA" evidence="2">
    <location>
        <begin position="151"/>
        <end position="274"/>
    </location>
</feature>
<dbReference type="PRINTS" id="PR01438">
    <property type="entry name" value="UNVRSLSTRESS"/>
</dbReference>
<comment type="caution">
    <text evidence="3">The sequence shown here is derived from an EMBL/GenBank/DDBJ whole genome shotgun (WGS) entry which is preliminary data.</text>
</comment>
<dbReference type="RefSeq" id="WP_242177840.1">
    <property type="nucleotide sequence ID" value="NZ_JAKQYM010000003.1"/>
</dbReference>
<sequence>MKRILVPIDFSKQSEYAAKMAARIAKKSNSEIFLLHLIELPSGVVDMGSGSKFSIPESMLYLRMTRERIISFKENFFSKKTRVSYSIKLQNPHEGIQKYADKINADLIVMGSKGHSEFEEILIGSNTEKVVRTSTVPVLVVKKDDEKFKLKNLVFASSFKNDNKEVFRKFLDFANAFDSKIHLLKVNTPSNFESTHDAKEKVKGFIKEFKLPKHSINIYNDTSIESGILNFSRDINADIIALSTHGRSGLSHLFSASVTKNLSKSALKPMLTIKV</sequence>
<evidence type="ECO:0000256" key="1">
    <source>
        <dbReference type="ARBA" id="ARBA00008791"/>
    </source>
</evidence>
<dbReference type="AlphaFoldDB" id="A0A9X1VMC4"/>
<evidence type="ECO:0000313" key="4">
    <source>
        <dbReference type="Proteomes" id="UP001139369"/>
    </source>
</evidence>
<dbReference type="Proteomes" id="UP001139369">
    <property type="component" value="Unassembled WGS sequence"/>
</dbReference>
<proteinExistence type="inferred from homology"/>
<evidence type="ECO:0000259" key="2">
    <source>
        <dbReference type="Pfam" id="PF00582"/>
    </source>
</evidence>
<protein>
    <submittedName>
        <fullName evidence="3">Universal stress protein</fullName>
    </submittedName>
</protein>
<dbReference type="SUPFAM" id="SSF52402">
    <property type="entry name" value="Adenine nucleotide alpha hydrolases-like"/>
    <property type="match status" value="2"/>
</dbReference>
<evidence type="ECO:0000313" key="3">
    <source>
        <dbReference type="EMBL" id="MCI2228710.1"/>
    </source>
</evidence>
<dbReference type="EMBL" id="JAKQYM010000003">
    <property type="protein sequence ID" value="MCI2228710.1"/>
    <property type="molecule type" value="Genomic_DNA"/>
</dbReference>
<keyword evidence="4" id="KW-1185">Reference proteome</keyword>
<reference evidence="3" key="1">
    <citation type="submission" date="2022-02" db="EMBL/GenBank/DDBJ databases">
        <title>Polaribacter sp. MSW13, isolated from seawater.</title>
        <authorList>
            <person name="Kristyanto S."/>
            <person name="Jung J."/>
            <person name="Jeon C.O."/>
        </authorList>
    </citation>
    <scope>NUCLEOTIDE SEQUENCE</scope>
    <source>
        <strain evidence="3">MSW13</strain>
    </source>
</reference>
<organism evidence="3 4">
    <name type="scientific">Polaribacter marinus</name>
    <dbReference type="NCBI Taxonomy" id="2916838"/>
    <lineage>
        <taxon>Bacteria</taxon>
        <taxon>Pseudomonadati</taxon>
        <taxon>Bacteroidota</taxon>
        <taxon>Flavobacteriia</taxon>
        <taxon>Flavobacteriales</taxon>
        <taxon>Flavobacteriaceae</taxon>
    </lineage>
</organism>
<feature type="domain" description="UspA" evidence="2">
    <location>
        <begin position="1"/>
        <end position="142"/>
    </location>
</feature>
<dbReference type="InterPro" id="IPR006015">
    <property type="entry name" value="Universal_stress_UspA"/>
</dbReference>
<dbReference type="PANTHER" id="PTHR46268:SF6">
    <property type="entry name" value="UNIVERSAL STRESS PROTEIN UP12"/>
    <property type="match status" value="1"/>
</dbReference>
<dbReference type="PANTHER" id="PTHR46268">
    <property type="entry name" value="STRESS RESPONSE PROTEIN NHAX"/>
    <property type="match status" value="1"/>
</dbReference>
<gene>
    <name evidence="3" type="ORF">MC378_05990</name>
</gene>
<dbReference type="InterPro" id="IPR014729">
    <property type="entry name" value="Rossmann-like_a/b/a_fold"/>
</dbReference>
<dbReference type="InterPro" id="IPR006016">
    <property type="entry name" value="UspA"/>
</dbReference>
<dbReference type="Pfam" id="PF00582">
    <property type="entry name" value="Usp"/>
    <property type="match status" value="2"/>
</dbReference>
<dbReference type="Gene3D" id="3.40.50.620">
    <property type="entry name" value="HUPs"/>
    <property type="match status" value="2"/>
</dbReference>
<comment type="similarity">
    <text evidence="1">Belongs to the universal stress protein A family.</text>
</comment>
<name>A0A9X1VMC4_9FLAO</name>
<accession>A0A9X1VMC4</accession>
<dbReference type="CDD" id="cd00293">
    <property type="entry name" value="USP-like"/>
    <property type="match status" value="2"/>
</dbReference>